<gene>
    <name evidence="1" type="ORF">H2198_002877</name>
</gene>
<sequence>MIFRPELSPPSLVQTKRKRQALPASWMRSGTSKGLFVNRRHLPKAQEAWAPWILAAMGSKTEDPRQIDGIGGATSTTSKVAIVSPSSHPGVDVEYTFAQVAVGKNKIDYSGNCGNIASGVGPFALEEGLVEVHPGQEKVDIHILNTNTGQILVETVAVDQEGYYAEEGDFRIAGVKGTGSEIKLAFVDPAGAVTGKLFPTGNPEDTIVVDTPRATATPFSVQATLIDVANPFVIVNSSSLPLGFLEGSPEWLDMIEDIRRKAAIMMDLAETTEQAALTRGTPKVLLVSPPYSDAASDLDPRPNIFVLAMSMGQIHPSVQLTGAVCLGAASFLKGTVVHKHFRGNSRASLALNGEGSHADATDYLCTRRKIHIAHRSGQIPVEVHLDGEQRVDRCSVSRTARKLFEGNVLFYV</sequence>
<keyword evidence="2" id="KW-1185">Reference proteome</keyword>
<organism evidence="1 2">
    <name type="scientific">Neophaeococcomyces mojaviensis</name>
    <dbReference type="NCBI Taxonomy" id="3383035"/>
    <lineage>
        <taxon>Eukaryota</taxon>
        <taxon>Fungi</taxon>
        <taxon>Dikarya</taxon>
        <taxon>Ascomycota</taxon>
        <taxon>Pezizomycotina</taxon>
        <taxon>Eurotiomycetes</taxon>
        <taxon>Chaetothyriomycetidae</taxon>
        <taxon>Chaetothyriales</taxon>
        <taxon>Chaetothyriales incertae sedis</taxon>
        <taxon>Neophaeococcomyces</taxon>
    </lineage>
</organism>
<comment type="caution">
    <text evidence="1">The sequence shown here is derived from an EMBL/GenBank/DDBJ whole genome shotgun (WGS) entry which is preliminary data.</text>
</comment>
<protein>
    <submittedName>
        <fullName evidence="1">Uncharacterized protein</fullName>
    </submittedName>
</protein>
<reference evidence="1" key="1">
    <citation type="submission" date="2022-10" db="EMBL/GenBank/DDBJ databases">
        <title>Culturing micro-colonial fungi from biological soil crusts in the Mojave desert and describing Neophaeococcomyces mojavensis, and introducing the new genera and species Taxawa tesnikishii.</title>
        <authorList>
            <person name="Kurbessoian T."/>
            <person name="Stajich J.E."/>
        </authorList>
    </citation>
    <scope>NUCLEOTIDE SEQUENCE</scope>
    <source>
        <strain evidence="1">JES_112</strain>
    </source>
</reference>
<evidence type="ECO:0000313" key="1">
    <source>
        <dbReference type="EMBL" id="KAJ9659808.1"/>
    </source>
</evidence>
<dbReference type="Proteomes" id="UP001172386">
    <property type="component" value="Unassembled WGS sequence"/>
</dbReference>
<evidence type="ECO:0000313" key="2">
    <source>
        <dbReference type="Proteomes" id="UP001172386"/>
    </source>
</evidence>
<accession>A0ACC3ADP1</accession>
<name>A0ACC3ADP1_9EURO</name>
<proteinExistence type="predicted"/>
<dbReference type="EMBL" id="JAPDRQ010000036">
    <property type="protein sequence ID" value="KAJ9659808.1"/>
    <property type="molecule type" value="Genomic_DNA"/>
</dbReference>